<dbReference type="Pfam" id="PF02659">
    <property type="entry name" value="Mntp"/>
    <property type="match status" value="1"/>
</dbReference>
<keyword evidence="7" id="KW-1185">Reference proteome</keyword>
<dbReference type="PANTHER" id="PTHR35529:SF1">
    <property type="entry name" value="MANGANESE EFFLUX PUMP MNTP-RELATED"/>
    <property type="match status" value="1"/>
</dbReference>
<dbReference type="RefSeq" id="WP_067777501.1">
    <property type="nucleotide sequence ID" value="NZ_JACVVN010000012.1"/>
</dbReference>
<feature type="transmembrane region" description="Helical" evidence="5">
    <location>
        <begin position="143"/>
        <end position="164"/>
    </location>
</feature>
<feature type="transmembrane region" description="Helical" evidence="5">
    <location>
        <begin position="70"/>
        <end position="89"/>
    </location>
</feature>
<feature type="transmembrane region" description="Helical" evidence="5">
    <location>
        <begin position="6"/>
        <end position="25"/>
    </location>
</feature>
<feature type="transmembrane region" description="Helical" evidence="5">
    <location>
        <begin position="37"/>
        <end position="58"/>
    </location>
</feature>
<dbReference type="Proteomes" id="UP000176204">
    <property type="component" value="Chromosome I"/>
</dbReference>
<accession>A0A1H6MFT5</accession>
<protein>
    <submittedName>
        <fullName evidence="6">Putative manganese efflux pump</fullName>
    </submittedName>
</protein>
<organism evidence="6 7">
    <name type="scientific">Akkermansia glycaniphila</name>
    <dbReference type="NCBI Taxonomy" id="1679444"/>
    <lineage>
        <taxon>Bacteria</taxon>
        <taxon>Pseudomonadati</taxon>
        <taxon>Verrucomicrobiota</taxon>
        <taxon>Verrucomicrobiia</taxon>
        <taxon>Verrucomicrobiales</taxon>
        <taxon>Akkermansiaceae</taxon>
        <taxon>Akkermansia</taxon>
    </lineage>
</organism>
<keyword evidence="2 5" id="KW-0812">Transmembrane</keyword>
<keyword evidence="3 5" id="KW-1133">Transmembrane helix</keyword>
<dbReference type="PANTHER" id="PTHR35529">
    <property type="entry name" value="MANGANESE EFFLUX PUMP MNTP-RELATED"/>
    <property type="match status" value="1"/>
</dbReference>
<keyword evidence="1" id="KW-1003">Cell membrane</keyword>
<dbReference type="OrthoDB" id="9811590at2"/>
<proteinExistence type="predicted"/>
<gene>
    <name evidence="6" type="ORF">PYTT_2482</name>
</gene>
<evidence type="ECO:0000256" key="5">
    <source>
        <dbReference type="SAM" id="Phobius"/>
    </source>
</evidence>
<evidence type="ECO:0000313" key="6">
    <source>
        <dbReference type="EMBL" id="SEI00429.1"/>
    </source>
</evidence>
<dbReference type="EMBL" id="LT629973">
    <property type="protein sequence ID" value="SEI00429.1"/>
    <property type="molecule type" value="Genomic_DNA"/>
</dbReference>
<evidence type="ECO:0000313" key="7">
    <source>
        <dbReference type="Proteomes" id="UP000176204"/>
    </source>
</evidence>
<reference evidence="7" key="1">
    <citation type="submission" date="2016-09" db="EMBL/GenBank/DDBJ databases">
        <authorList>
            <person name="Koehorst J."/>
        </authorList>
    </citation>
    <scope>NUCLEOTIDE SEQUENCE [LARGE SCALE GENOMIC DNA]</scope>
</reference>
<dbReference type="KEGG" id="agl:PYTT_2482"/>
<sequence length="197" mass="21248">MDFSEIFLIALALSVDAAVFAFSYGLVLRHSRMKNSVILAIVTGAFQAGMPIIGFFGAGKIRPYVEAWDHWIAFIVFLLLGLSILRNTWLGQGEDEDPSLRDASLSARSLFIVGLATSIDALAIGACIACMVNPAEGYHYQTILPPAGIIGLTTFFCTVIAFHLSHSVRHLPTKWLETAAGLTLIGLGINTLCQHIG</sequence>
<dbReference type="STRING" id="1679444.PYTT_2482"/>
<evidence type="ECO:0000256" key="1">
    <source>
        <dbReference type="ARBA" id="ARBA00022475"/>
    </source>
</evidence>
<dbReference type="AlphaFoldDB" id="A0A1H6MFT5"/>
<evidence type="ECO:0000256" key="2">
    <source>
        <dbReference type="ARBA" id="ARBA00022692"/>
    </source>
</evidence>
<evidence type="ECO:0000256" key="3">
    <source>
        <dbReference type="ARBA" id="ARBA00022989"/>
    </source>
</evidence>
<evidence type="ECO:0000256" key="4">
    <source>
        <dbReference type="ARBA" id="ARBA00023136"/>
    </source>
</evidence>
<keyword evidence="4 5" id="KW-0472">Membrane</keyword>
<name>A0A1H6MFT5_9BACT</name>
<feature type="transmembrane region" description="Helical" evidence="5">
    <location>
        <begin position="110"/>
        <end position="131"/>
    </location>
</feature>
<dbReference type="InterPro" id="IPR003810">
    <property type="entry name" value="Mntp/YtaF"/>
</dbReference>